<keyword evidence="5" id="KW-0224">Dipeptidase</keyword>
<dbReference type="NCBIfam" id="NF006579">
    <property type="entry name" value="PRK09104.1"/>
    <property type="match status" value="1"/>
</dbReference>
<dbReference type="EC" id="3.4.13.-" evidence="5"/>
<keyword evidence="1" id="KW-0645">Protease</keyword>
<dbReference type="PANTHER" id="PTHR43270">
    <property type="entry name" value="BETA-ALA-HIS DIPEPTIDASE"/>
    <property type="match status" value="1"/>
</dbReference>
<dbReference type="Pfam" id="PF01546">
    <property type="entry name" value="Peptidase_M20"/>
    <property type="match status" value="1"/>
</dbReference>
<dbReference type="InterPro" id="IPR002933">
    <property type="entry name" value="Peptidase_M20"/>
</dbReference>
<proteinExistence type="predicted"/>
<dbReference type="SUPFAM" id="SSF53187">
    <property type="entry name" value="Zn-dependent exopeptidases"/>
    <property type="match status" value="1"/>
</dbReference>
<evidence type="ECO:0000256" key="1">
    <source>
        <dbReference type="ARBA" id="ARBA00022670"/>
    </source>
</evidence>
<keyword evidence="6" id="KW-1185">Reference proteome</keyword>
<evidence type="ECO:0000313" key="6">
    <source>
        <dbReference type="Proteomes" id="UP001431776"/>
    </source>
</evidence>
<evidence type="ECO:0000256" key="2">
    <source>
        <dbReference type="ARBA" id="ARBA00022723"/>
    </source>
</evidence>
<sequence length="451" mass="49261">MTDRVESYIEENQPRFIEELKEFMRFPSVSAQRAHDGDTRACAEWLVAHLARLGFDAQLVDVGGQPIVRAAAKGKASRRAVIYGHYDVQPEDPLDEWKTPPFEPTIRDGILYGRGATDDKGQLFAHVKAVESLLATEGQLPCEVVFLIEGEEESGGDALPRYIEQAQAELACDAVIVSDSTMYDANTPAITNGLRGILAFEFTVKGPNSDVHSGAYGGAVANPAMVVVQMLAACVSPEGKVLVPHFYDDVAPLEDWEREGFGKLAFDDGALARELEVPRLHGEPGYSTLERLWARPTFEINGIFGGYQGQRSKTIIPAGATAKISIRLVPHQDPAKVRDAVFAHLRAVCPDTVRLEIPYSAMSPPVLFDVNTPVIRAAEEALRQGFGREPAFIRCGGSIPVVSTFVEQLQCPVVLMGFGLDSDRPHGPNEHFSLDSFRRGTKAAAHLLRTI</sequence>
<comment type="caution">
    <text evidence="5">The sequence shown here is derived from an EMBL/GenBank/DDBJ whole genome shotgun (WGS) entry which is preliminary data.</text>
</comment>
<dbReference type="AlphaFoldDB" id="A0AAW6U6G1"/>
<dbReference type="Proteomes" id="UP001431776">
    <property type="component" value="Unassembled WGS sequence"/>
</dbReference>
<dbReference type="NCBIfam" id="NF005914">
    <property type="entry name" value="PRK07907.1"/>
    <property type="match status" value="1"/>
</dbReference>
<dbReference type="RefSeq" id="WP_349246550.1">
    <property type="nucleotide sequence ID" value="NZ_JASCXX010000029.1"/>
</dbReference>
<evidence type="ECO:0000313" key="5">
    <source>
        <dbReference type="EMBL" id="MDI6451141.1"/>
    </source>
</evidence>
<dbReference type="InterPro" id="IPR051458">
    <property type="entry name" value="Cyt/Met_Dipeptidase"/>
</dbReference>
<dbReference type="GO" id="GO:0006508">
    <property type="term" value="P:proteolysis"/>
    <property type="evidence" value="ECO:0007669"/>
    <property type="project" value="UniProtKB-KW"/>
</dbReference>
<organism evidence="5 6">
    <name type="scientific">Anaerobaca lacustris</name>
    <dbReference type="NCBI Taxonomy" id="3044600"/>
    <lineage>
        <taxon>Bacteria</taxon>
        <taxon>Pseudomonadati</taxon>
        <taxon>Planctomycetota</taxon>
        <taxon>Phycisphaerae</taxon>
        <taxon>Sedimentisphaerales</taxon>
        <taxon>Anaerobacaceae</taxon>
        <taxon>Anaerobaca</taxon>
    </lineage>
</organism>
<feature type="domain" description="Peptidase M20 dimerisation" evidence="4">
    <location>
        <begin position="192"/>
        <end position="351"/>
    </location>
</feature>
<dbReference type="NCBIfam" id="NF006053">
    <property type="entry name" value="PRK08201.1"/>
    <property type="match status" value="1"/>
</dbReference>
<dbReference type="InterPro" id="IPR011650">
    <property type="entry name" value="Peptidase_M20_dimer"/>
</dbReference>
<dbReference type="Gene3D" id="3.30.70.360">
    <property type="match status" value="1"/>
</dbReference>
<name>A0AAW6U6G1_9BACT</name>
<evidence type="ECO:0000259" key="4">
    <source>
        <dbReference type="Pfam" id="PF07687"/>
    </source>
</evidence>
<keyword evidence="3 5" id="KW-0378">Hydrolase</keyword>
<accession>A0AAW6U6G1</accession>
<dbReference type="Pfam" id="PF07687">
    <property type="entry name" value="M20_dimer"/>
    <property type="match status" value="1"/>
</dbReference>
<evidence type="ECO:0000256" key="3">
    <source>
        <dbReference type="ARBA" id="ARBA00022801"/>
    </source>
</evidence>
<dbReference type="Gene3D" id="3.40.630.10">
    <property type="entry name" value="Zn peptidases"/>
    <property type="match status" value="1"/>
</dbReference>
<dbReference type="EMBL" id="JASCXX010000029">
    <property type="protein sequence ID" value="MDI6451141.1"/>
    <property type="molecule type" value="Genomic_DNA"/>
</dbReference>
<reference evidence="5" key="1">
    <citation type="submission" date="2023-05" db="EMBL/GenBank/DDBJ databases">
        <title>Anaerotaeda fermentans gen. nov., sp. nov., a novel anaerobic planctomycete of the new family within the order Sedimentisphaerales isolated from Taman Peninsula, Russia.</title>
        <authorList>
            <person name="Khomyakova M.A."/>
            <person name="Merkel A.Y."/>
            <person name="Slobodkin A.I."/>
        </authorList>
    </citation>
    <scope>NUCLEOTIDE SEQUENCE</scope>
    <source>
        <strain evidence="5">M17dextr</strain>
    </source>
</reference>
<dbReference type="GO" id="GO:0046872">
    <property type="term" value="F:metal ion binding"/>
    <property type="evidence" value="ECO:0007669"/>
    <property type="project" value="UniProtKB-KW"/>
</dbReference>
<keyword evidence="2" id="KW-0479">Metal-binding</keyword>
<dbReference type="GO" id="GO:0016805">
    <property type="term" value="F:dipeptidase activity"/>
    <property type="evidence" value="ECO:0007669"/>
    <property type="project" value="UniProtKB-KW"/>
</dbReference>
<protein>
    <submittedName>
        <fullName evidence="5">Dipeptidase</fullName>
        <ecNumber evidence="5">3.4.13.-</ecNumber>
    </submittedName>
</protein>
<gene>
    <name evidence="5" type="ORF">QJ522_18915</name>
</gene>
<dbReference type="PANTHER" id="PTHR43270:SF12">
    <property type="entry name" value="SUCCINYL-DIAMINOPIMELATE DESUCCINYLASE"/>
    <property type="match status" value="1"/>
</dbReference>